<dbReference type="Pfam" id="PF17293">
    <property type="entry name" value="Arm-DNA-bind_5"/>
    <property type="match status" value="1"/>
</dbReference>
<evidence type="ECO:0000256" key="2">
    <source>
        <dbReference type="ARBA" id="ARBA00023125"/>
    </source>
</evidence>
<dbReference type="InterPro" id="IPR002104">
    <property type="entry name" value="Integrase_catalytic"/>
</dbReference>
<dbReference type="RefSeq" id="WP_165266463.1">
    <property type="nucleotide sequence ID" value="NZ_JAALLS010000004.1"/>
</dbReference>
<dbReference type="CDD" id="cd01185">
    <property type="entry name" value="INTN1_C_like"/>
    <property type="match status" value="1"/>
</dbReference>
<dbReference type="InterPro" id="IPR025269">
    <property type="entry name" value="SAM-like_dom"/>
</dbReference>
<keyword evidence="3" id="KW-0233">DNA recombination</keyword>
<dbReference type="AlphaFoldDB" id="A0A6M1T2V8"/>
<keyword evidence="2" id="KW-0238">DNA-binding</keyword>
<feature type="domain" description="Tyr recombinase" evidence="4">
    <location>
        <begin position="206"/>
        <end position="406"/>
    </location>
</feature>
<dbReference type="PROSITE" id="PS51898">
    <property type="entry name" value="TYR_RECOMBINASE"/>
    <property type="match status" value="1"/>
</dbReference>
<dbReference type="InterPro" id="IPR013762">
    <property type="entry name" value="Integrase-like_cat_sf"/>
</dbReference>
<dbReference type="InterPro" id="IPR035386">
    <property type="entry name" value="Arm-DNA-bind_5"/>
</dbReference>
<evidence type="ECO:0000256" key="3">
    <source>
        <dbReference type="ARBA" id="ARBA00023172"/>
    </source>
</evidence>
<reference evidence="5 6" key="1">
    <citation type="submission" date="2020-02" db="EMBL/GenBank/DDBJ databases">
        <title>Aliifodinibius halophilus 2W32, complete genome.</title>
        <authorList>
            <person name="Li Y."/>
            <person name="Wu S."/>
        </authorList>
    </citation>
    <scope>NUCLEOTIDE SEQUENCE [LARGE SCALE GENOMIC DNA]</scope>
    <source>
        <strain evidence="5 6">2W32</strain>
    </source>
</reference>
<dbReference type="Gene3D" id="1.10.150.130">
    <property type="match status" value="1"/>
</dbReference>
<evidence type="ECO:0000259" key="4">
    <source>
        <dbReference type="PROSITE" id="PS51898"/>
    </source>
</evidence>
<comment type="similarity">
    <text evidence="1">Belongs to the 'phage' integrase family.</text>
</comment>
<name>A0A6M1T2V8_9BACT</name>
<organism evidence="5 6">
    <name type="scientific">Fodinibius halophilus</name>
    <dbReference type="NCBI Taxonomy" id="1736908"/>
    <lineage>
        <taxon>Bacteria</taxon>
        <taxon>Pseudomonadati</taxon>
        <taxon>Balneolota</taxon>
        <taxon>Balneolia</taxon>
        <taxon>Balneolales</taxon>
        <taxon>Balneolaceae</taxon>
        <taxon>Fodinibius</taxon>
    </lineage>
</organism>
<dbReference type="GO" id="GO:0003677">
    <property type="term" value="F:DNA binding"/>
    <property type="evidence" value="ECO:0007669"/>
    <property type="project" value="UniProtKB-KW"/>
</dbReference>
<gene>
    <name evidence="5" type="ORF">G3569_04350</name>
</gene>
<evidence type="ECO:0000313" key="5">
    <source>
        <dbReference type="EMBL" id="NGP87575.1"/>
    </source>
</evidence>
<dbReference type="PANTHER" id="PTHR30349">
    <property type="entry name" value="PHAGE INTEGRASE-RELATED"/>
    <property type="match status" value="1"/>
</dbReference>
<dbReference type="Pfam" id="PF00589">
    <property type="entry name" value="Phage_integrase"/>
    <property type="match status" value="1"/>
</dbReference>
<evidence type="ECO:0000256" key="1">
    <source>
        <dbReference type="ARBA" id="ARBA00008857"/>
    </source>
</evidence>
<dbReference type="InterPro" id="IPR010998">
    <property type="entry name" value="Integrase_recombinase_N"/>
</dbReference>
<sequence length="410" mass="48201">MATINFILRTERANARGEAPIYVRVTHNRKSRYLSLGISVQEKYWNEEKQRVRRSHDSHKVLNHEIERVFTKAQNTKLELRSEGNVTAKYIINVLKGYDAKDFFNYGEEYIQRLQESGSVRLAKQTNVIVNKIKAFHSNDSLLLHEIDNKFLKGLESYMKTECDNAPNTIRKDLERLNRLFEEAKKDNLIKGNPIDDFELPKRQKPSKTALSLEQIKAMEELDLKPRSSLWHSRNYFLFSFYNAGIRIGDLMKLKRKDVYISQKEIRLKYLMNKTRTNSTPKWKNIKQLPQAIEILEAYDFRDKEPEEYLFPILDTSKRLGDPIVFDRDKQSKTAMINRDLKEIAELAEIEENVTTHIARHSFANFARKKGMSLYSISKALAHSNLKTTEQYLNSFDEEMLDTEMEELFN</sequence>
<dbReference type="Pfam" id="PF13102">
    <property type="entry name" value="Phage_int_SAM_5"/>
    <property type="match status" value="1"/>
</dbReference>
<evidence type="ECO:0000313" key="6">
    <source>
        <dbReference type="Proteomes" id="UP000479132"/>
    </source>
</evidence>
<dbReference type="PANTHER" id="PTHR30349:SF64">
    <property type="entry name" value="PROPHAGE INTEGRASE INTD-RELATED"/>
    <property type="match status" value="1"/>
</dbReference>
<accession>A0A6M1T2V8</accession>
<comment type="caution">
    <text evidence="5">The sequence shown here is derived from an EMBL/GenBank/DDBJ whole genome shotgun (WGS) entry which is preliminary data.</text>
</comment>
<protein>
    <submittedName>
        <fullName evidence="5">Site-specific integrase</fullName>
    </submittedName>
</protein>
<keyword evidence="6" id="KW-1185">Reference proteome</keyword>
<dbReference type="GO" id="GO:0015074">
    <property type="term" value="P:DNA integration"/>
    <property type="evidence" value="ECO:0007669"/>
    <property type="project" value="InterPro"/>
</dbReference>
<dbReference type="EMBL" id="JAALLS010000004">
    <property type="protein sequence ID" value="NGP87575.1"/>
    <property type="molecule type" value="Genomic_DNA"/>
</dbReference>
<proteinExistence type="inferred from homology"/>
<dbReference type="InterPro" id="IPR050090">
    <property type="entry name" value="Tyrosine_recombinase_XerCD"/>
</dbReference>
<dbReference type="InterPro" id="IPR011010">
    <property type="entry name" value="DNA_brk_join_enz"/>
</dbReference>
<dbReference type="Gene3D" id="1.10.443.10">
    <property type="entry name" value="Intergrase catalytic core"/>
    <property type="match status" value="1"/>
</dbReference>
<dbReference type="Proteomes" id="UP000479132">
    <property type="component" value="Unassembled WGS sequence"/>
</dbReference>
<dbReference type="GO" id="GO:0006310">
    <property type="term" value="P:DNA recombination"/>
    <property type="evidence" value="ECO:0007669"/>
    <property type="project" value="UniProtKB-KW"/>
</dbReference>
<dbReference type="SUPFAM" id="SSF56349">
    <property type="entry name" value="DNA breaking-rejoining enzymes"/>
    <property type="match status" value="1"/>
</dbReference>